<evidence type="ECO:0000313" key="1">
    <source>
        <dbReference type="EMBL" id="KAF2160897.1"/>
    </source>
</evidence>
<evidence type="ECO:0000313" key="2">
    <source>
        <dbReference type="Proteomes" id="UP000799537"/>
    </source>
</evidence>
<gene>
    <name evidence="1" type="ORF">M409DRAFT_59677</name>
</gene>
<organism evidence="1 2">
    <name type="scientific">Zasmidium cellare ATCC 36951</name>
    <dbReference type="NCBI Taxonomy" id="1080233"/>
    <lineage>
        <taxon>Eukaryota</taxon>
        <taxon>Fungi</taxon>
        <taxon>Dikarya</taxon>
        <taxon>Ascomycota</taxon>
        <taxon>Pezizomycotina</taxon>
        <taxon>Dothideomycetes</taxon>
        <taxon>Dothideomycetidae</taxon>
        <taxon>Mycosphaerellales</taxon>
        <taxon>Mycosphaerellaceae</taxon>
        <taxon>Zasmidium</taxon>
    </lineage>
</organism>
<sequence>MERDHESRSPDLRVLLTRVLDHLGYNQSWGTFLPPRVGGRGHIDAAACKLVTAYNRKYCQSSASQAVSYEPSYYKTNDTAASADERLVVQALQAITDAIQAESDTAASRNAQDLAEAVISRPLLLRCDDFSCAILFTLLDQSFKIPCAKGLPSPFEDPAFFYLQPV</sequence>
<dbReference type="RefSeq" id="XP_033661786.1">
    <property type="nucleotide sequence ID" value="XM_033814262.1"/>
</dbReference>
<dbReference type="GeneID" id="54567534"/>
<name>A0A6A6C1G2_ZASCE</name>
<keyword evidence="2" id="KW-1185">Reference proteome</keyword>
<protein>
    <submittedName>
        <fullName evidence="1">Uncharacterized protein</fullName>
    </submittedName>
</protein>
<dbReference type="AlphaFoldDB" id="A0A6A6C1G2"/>
<dbReference type="Proteomes" id="UP000799537">
    <property type="component" value="Unassembled WGS sequence"/>
</dbReference>
<accession>A0A6A6C1G2</accession>
<dbReference type="EMBL" id="ML993623">
    <property type="protein sequence ID" value="KAF2160897.1"/>
    <property type="molecule type" value="Genomic_DNA"/>
</dbReference>
<reference evidence="1" key="1">
    <citation type="journal article" date="2020" name="Stud. Mycol.">
        <title>101 Dothideomycetes genomes: a test case for predicting lifestyles and emergence of pathogens.</title>
        <authorList>
            <person name="Haridas S."/>
            <person name="Albert R."/>
            <person name="Binder M."/>
            <person name="Bloem J."/>
            <person name="Labutti K."/>
            <person name="Salamov A."/>
            <person name="Andreopoulos B."/>
            <person name="Baker S."/>
            <person name="Barry K."/>
            <person name="Bills G."/>
            <person name="Bluhm B."/>
            <person name="Cannon C."/>
            <person name="Castanera R."/>
            <person name="Culley D."/>
            <person name="Daum C."/>
            <person name="Ezra D."/>
            <person name="Gonzalez J."/>
            <person name="Henrissat B."/>
            <person name="Kuo A."/>
            <person name="Liang C."/>
            <person name="Lipzen A."/>
            <person name="Lutzoni F."/>
            <person name="Magnuson J."/>
            <person name="Mondo S."/>
            <person name="Nolan M."/>
            <person name="Ohm R."/>
            <person name="Pangilinan J."/>
            <person name="Park H.-J."/>
            <person name="Ramirez L."/>
            <person name="Alfaro M."/>
            <person name="Sun H."/>
            <person name="Tritt A."/>
            <person name="Yoshinaga Y."/>
            <person name="Zwiers L.-H."/>
            <person name="Turgeon B."/>
            <person name="Goodwin S."/>
            <person name="Spatafora J."/>
            <person name="Crous P."/>
            <person name="Grigoriev I."/>
        </authorList>
    </citation>
    <scope>NUCLEOTIDE SEQUENCE</scope>
    <source>
        <strain evidence="1">ATCC 36951</strain>
    </source>
</reference>
<proteinExistence type="predicted"/>